<organism evidence="2 3">
    <name type="scientific">Planobispora rosea</name>
    <dbReference type="NCBI Taxonomy" id="35762"/>
    <lineage>
        <taxon>Bacteria</taxon>
        <taxon>Bacillati</taxon>
        <taxon>Actinomycetota</taxon>
        <taxon>Actinomycetes</taxon>
        <taxon>Streptosporangiales</taxon>
        <taxon>Streptosporangiaceae</taxon>
        <taxon>Planobispora</taxon>
    </lineage>
</organism>
<sequence>MITCVYPAGTLLSGCESNIRLVHDRGRNYPRDDGDDISGAAMRYPDWGERSPRWAGIRSETLDLRGTPVHLLRKPAAPGAPPGAPVHLLIHPMAGSGTAWLDTVGPLSAYGTVIAPDLPGTLFGHTGSPRRNAARAEVNARFLRAFTSELGLERVVLHGWSMGGLVALLFTDLAPRRVERLVLAAPTLPGPMTAAERAWWQTLGRLALLAGPPIVRGLLSVLGPKALAVKLDALANPEAWVARGRDSTGGDILRLSPEMTALLTDQLKEARSRPRRLSGAVTAFASASSTMFVNRRPVETAIGRISPPTLLAWGDRDPVISRVVIDHLMTQRPDWDLHVFEGAGHVIPAAIPDAYAEAVAAWLTKHRTVGSRG</sequence>
<dbReference type="SUPFAM" id="SSF53474">
    <property type="entry name" value="alpha/beta-Hydrolases"/>
    <property type="match status" value="1"/>
</dbReference>
<feature type="domain" description="AB hydrolase-1" evidence="1">
    <location>
        <begin position="88"/>
        <end position="358"/>
    </location>
</feature>
<dbReference type="AlphaFoldDB" id="A0A8J3S3B5"/>
<dbReference type="Gene3D" id="3.40.50.1820">
    <property type="entry name" value="alpha/beta hydrolase"/>
    <property type="match status" value="1"/>
</dbReference>
<dbReference type="InterPro" id="IPR029058">
    <property type="entry name" value="AB_hydrolase_fold"/>
</dbReference>
<dbReference type="PANTHER" id="PTHR43798:SF33">
    <property type="entry name" value="HYDROLASE, PUTATIVE (AFU_ORTHOLOGUE AFUA_2G14860)-RELATED"/>
    <property type="match status" value="1"/>
</dbReference>
<dbReference type="PANTHER" id="PTHR43798">
    <property type="entry name" value="MONOACYLGLYCEROL LIPASE"/>
    <property type="match status" value="1"/>
</dbReference>
<dbReference type="EMBL" id="BOOI01000045">
    <property type="protein sequence ID" value="GIH86348.1"/>
    <property type="molecule type" value="Genomic_DNA"/>
</dbReference>
<dbReference type="Pfam" id="PF12697">
    <property type="entry name" value="Abhydrolase_6"/>
    <property type="match status" value="1"/>
</dbReference>
<comment type="caution">
    <text evidence="2">The sequence shown here is derived from an EMBL/GenBank/DDBJ whole genome shotgun (WGS) entry which is preliminary data.</text>
</comment>
<dbReference type="InterPro" id="IPR000073">
    <property type="entry name" value="AB_hydrolase_1"/>
</dbReference>
<dbReference type="GO" id="GO:0016020">
    <property type="term" value="C:membrane"/>
    <property type="evidence" value="ECO:0007669"/>
    <property type="project" value="TreeGrafter"/>
</dbReference>
<evidence type="ECO:0000313" key="2">
    <source>
        <dbReference type="EMBL" id="GIH86348.1"/>
    </source>
</evidence>
<evidence type="ECO:0000259" key="1">
    <source>
        <dbReference type="Pfam" id="PF12697"/>
    </source>
</evidence>
<protein>
    <recommendedName>
        <fullName evidence="1">AB hydrolase-1 domain-containing protein</fullName>
    </recommendedName>
</protein>
<name>A0A8J3S3B5_PLARO</name>
<accession>A0A8J3S3B5</accession>
<keyword evidence="3" id="KW-1185">Reference proteome</keyword>
<reference evidence="2" key="1">
    <citation type="submission" date="2021-01" db="EMBL/GenBank/DDBJ databases">
        <title>Whole genome shotgun sequence of Planobispora rosea NBRC 15558.</title>
        <authorList>
            <person name="Komaki H."/>
            <person name="Tamura T."/>
        </authorList>
    </citation>
    <scope>NUCLEOTIDE SEQUENCE</scope>
    <source>
        <strain evidence="2">NBRC 15558</strain>
    </source>
</reference>
<gene>
    <name evidence="2" type="ORF">Pro02_47560</name>
</gene>
<proteinExistence type="predicted"/>
<evidence type="ECO:0000313" key="3">
    <source>
        <dbReference type="Proteomes" id="UP000655044"/>
    </source>
</evidence>
<dbReference type="GO" id="GO:0003824">
    <property type="term" value="F:catalytic activity"/>
    <property type="evidence" value="ECO:0007669"/>
    <property type="project" value="UniProtKB-ARBA"/>
</dbReference>
<dbReference type="InterPro" id="IPR050266">
    <property type="entry name" value="AB_hydrolase_sf"/>
</dbReference>
<dbReference type="Proteomes" id="UP000655044">
    <property type="component" value="Unassembled WGS sequence"/>
</dbReference>